<proteinExistence type="predicted"/>
<comment type="caution">
    <text evidence="5">The sequence shown here is derived from an EMBL/GenBank/DDBJ whole genome shotgun (WGS) entry which is preliminary data.</text>
</comment>
<dbReference type="OrthoDB" id="24108at2759"/>
<reference evidence="5" key="1">
    <citation type="submission" date="2020-01" db="EMBL/GenBank/DDBJ databases">
        <title>Development of genomics and gene disruption for Polysphondylium violaceum indicates a role for the polyketide synthase stlB in stalk morphogenesis.</title>
        <authorList>
            <person name="Narita B."/>
            <person name="Kawabe Y."/>
            <person name="Kin K."/>
            <person name="Saito T."/>
            <person name="Gibbs R."/>
            <person name="Kuspa A."/>
            <person name="Muzny D."/>
            <person name="Queller D."/>
            <person name="Richards S."/>
            <person name="Strassman J."/>
            <person name="Sucgang R."/>
            <person name="Worley K."/>
            <person name="Schaap P."/>
        </authorList>
    </citation>
    <scope>NUCLEOTIDE SEQUENCE</scope>
    <source>
        <strain evidence="5">QSvi11</strain>
    </source>
</reference>
<keyword evidence="6" id="KW-1185">Reference proteome</keyword>
<dbReference type="PANTHER" id="PTHR23361">
    <property type="entry name" value="MUCIN"/>
    <property type="match status" value="1"/>
</dbReference>
<keyword evidence="2" id="KW-1015">Disulfide bond</keyword>
<organism evidence="5 6">
    <name type="scientific">Polysphondylium violaceum</name>
    <dbReference type="NCBI Taxonomy" id="133409"/>
    <lineage>
        <taxon>Eukaryota</taxon>
        <taxon>Amoebozoa</taxon>
        <taxon>Evosea</taxon>
        <taxon>Eumycetozoa</taxon>
        <taxon>Dictyostelia</taxon>
        <taxon>Dictyosteliales</taxon>
        <taxon>Dictyosteliaceae</taxon>
        <taxon>Polysphondylium</taxon>
    </lineage>
</organism>
<feature type="domain" description="MRH" evidence="4">
    <location>
        <begin position="25"/>
        <end position="172"/>
    </location>
</feature>
<feature type="chain" id="PRO_5035180067" description="MRH domain-containing protein" evidence="3">
    <location>
        <begin position="23"/>
        <end position="174"/>
    </location>
</feature>
<evidence type="ECO:0000256" key="1">
    <source>
        <dbReference type="ARBA" id="ARBA00022729"/>
    </source>
</evidence>
<gene>
    <name evidence="5" type="ORF">CYY_003294</name>
</gene>
<dbReference type="Gene3D" id="2.70.130.10">
    <property type="entry name" value="Mannose-6-phosphate receptor binding domain"/>
    <property type="match status" value="1"/>
</dbReference>
<dbReference type="PROSITE" id="PS51257">
    <property type="entry name" value="PROKAR_LIPOPROTEIN"/>
    <property type="match status" value="1"/>
</dbReference>
<keyword evidence="1 3" id="KW-0732">Signal</keyword>
<dbReference type="AlphaFoldDB" id="A0A8J4PWZ4"/>
<evidence type="ECO:0000313" key="5">
    <source>
        <dbReference type="EMBL" id="KAF2075415.1"/>
    </source>
</evidence>
<protein>
    <recommendedName>
        <fullName evidence="4">MRH domain-containing protein</fullName>
    </recommendedName>
</protein>
<evidence type="ECO:0000259" key="4">
    <source>
        <dbReference type="PROSITE" id="PS51914"/>
    </source>
</evidence>
<evidence type="ECO:0000256" key="3">
    <source>
        <dbReference type="SAM" id="SignalP"/>
    </source>
</evidence>
<accession>A0A8J4PWZ4</accession>
<sequence length="174" mass="19799">MKYLFIYLSLFLVFGCFSLSGAGDVLCKFPTNDPNYFYDLCPLALKGTLRASFKTSDDAYDVLFAIGNYAKECNKYMEKSGTRNLDYLACQWYSEKTIYKIGDPFNLSRTVNLNGNGILLQYDSDIYHLGCVRKTILSLICSPSTEFRVTKTSSPGTCLYQIDIESKYACRKRK</sequence>
<feature type="signal peptide" evidence="3">
    <location>
        <begin position="1"/>
        <end position="22"/>
    </location>
</feature>
<dbReference type="InterPro" id="IPR009011">
    <property type="entry name" value="Man6P_isomerase_rcpt-bd_dom_sf"/>
</dbReference>
<evidence type="ECO:0000313" key="6">
    <source>
        <dbReference type="Proteomes" id="UP000695562"/>
    </source>
</evidence>
<name>A0A8J4PWZ4_9MYCE</name>
<dbReference type="Proteomes" id="UP000695562">
    <property type="component" value="Unassembled WGS sequence"/>
</dbReference>
<dbReference type="PANTHER" id="PTHR23361:SF20">
    <property type="entry name" value="MRH DOMAIN-CONTAINING PROTEIN"/>
    <property type="match status" value="1"/>
</dbReference>
<dbReference type="InterPro" id="IPR044865">
    <property type="entry name" value="MRH_dom"/>
</dbReference>
<dbReference type="EMBL" id="AJWJ01000101">
    <property type="protein sequence ID" value="KAF2075415.1"/>
    <property type="molecule type" value="Genomic_DNA"/>
</dbReference>
<evidence type="ECO:0000256" key="2">
    <source>
        <dbReference type="ARBA" id="ARBA00023157"/>
    </source>
</evidence>
<dbReference type="SUPFAM" id="SSF50911">
    <property type="entry name" value="Mannose 6-phosphate receptor domain"/>
    <property type="match status" value="1"/>
</dbReference>
<dbReference type="PROSITE" id="PS51914">
    <property type="entry name" value="MRH"/>
    <property type="match status" value="1"/>
</dbReference>